<organism evidence="2 3">
    <name type="scientific">Blepharisma stoltei</name>
    <dbReference type="NCBI Taxonomy" id="1481888"/>
    <lineage>
        <taxon>Eukaryota</taxon>
        <taxon>Sar</taxon>
        <taxon>Alveolata</taxon>
        <taxon>Ciliophora</taxon>
        <taxon>Postciliodesmatophora</taxon>
        <taxon>Heterotrichea</taxon>
        <taxon>Heterotrichida</taxon>
        <taxon>Blepharismidae</taxon>
        <taxon>Blepharisma</taxon>
    </lineage>
</organism>
<evidence type="ECO:0000256" key="1">
    <source>
        <dbReference type="SAM" id="Coils"/>
    </source>
</evidence>
<dbReference type="AlphaFoldDB" id="A0AAU9IPT6"/>
<sequence>MSISRCFVDGCMSKLFGKCECEGIVLFCKEHAVDHVVKPSSKGHQCLRLYFRPADEIRQPIIDKLKEFKNDIKKYRNAAIANANEIINNFKNELGKYINKINEVEMRCNKMIEILYSGEEVLDIFTQDDMENVLKLNATGTKECIADWNIDEYQLDYKDINAAIKNIYKIPFKIYWVIESNKLSFFRANSSSFTTINLGFFYSSSSNLRTRSRIC</sequence>
<keyword evidence="1" id="KW-0175">Coiled coil</keyword>
<dbReference type="EMBL" id="CAJZBQ010000013">
    <property type="protein sequence ID" value="CAG9315493.1"/>
    <property type="molecule type" value="Genomic_DNA"/>
</dbReference>
<gene>
    <name evidence="2" type="ORF">BSTOLATCC_MIC13261</name>
</gene>
<reference evidence="2" key="1">
    <citation type="submission" date="2021-09" db="EMBL/GenBank/DDBJ databases">
        <authorList>
            <consortium name="AG Swart"/>
            <person name="Singh M."/>
            <person name="Singh A."/>
            <person name="Seah K."/>
            <person name="Emmerich C."/>
        </authorList>
    </citation>
    <scope>NUCLEOTIDE SEQUENCE</scope>
    <source>
        <strain evidence="2">ATCC30299</strain>
    </source>
</reference>
<protein>
    <submittedName>
        <fullName evidence="2">Uncharacterized protein</fullName>
    </submittedName>
</protein>
<keyword evidence="3" id="KW-1185">Reference proteome</keyword>
<comment type="caution">
    <text evidence="2">The sequence shown here is derived from an EMBL/GenBank/DDBJ whole genome shotgun (WGS) entry which is preliminary data.</text>
</comment>
<evidence type="ECO:0000313" key="3">
    <source>
        <dbReference type="Proteomes" id="UP001162131"/>
    </source>
</evidence>
<proteinExistence type="predicted"/>
<evidence type="ECO:0000313" key="2">
    <source>
        <dbReference type="EMBL" id="CAG9315493.1"/>
    </source>
</evidence>
<dbReference type="Proteomes" id="UP001162131">
    <property type="component" value="Unassembled WGS sequence"/>
</dbReference>
<accession>A0AAU9IPT6</accession>
<name>A0AAU9IPT6_9CILI</name>
<feature type="coiled-coil region" evidence="1">
    <location>
        <begin position="80"/>
        <end position="107"/>
    </location>
</feature>